<reference evidence="2" key="1">
    <citation type="submission" date="2022-11" db="UniProtKB">
        <authorList>
            <consortium name="WormBaseParasite"/>
        </authorList>
    </citation>
    <scope>IDENTIFICATION</scope>
</reference>
<sequence>MDSSDSDTSSNSETTISTSSASSSSILYGRLCTRSEMIIEKSTKALFYASYRHQEFSLPDSIMHYIAMNPKNAKLYEKLIQSCKFFFVKNPILVLSNLYYDSSRWIASNDGGWKFMTLGNVTSKFWITQRVSFNPVNAEDKSAASIIPKIYQCDATITPPSDGSAITFNTFTELLKNPQFLKLKGCTFWDTPEDFDLDTFYNYMKKNKHTSIRLHFCDTISEAYKTRLQTIVNEIVESETHEYKPPFIGFPGHDEKMCDKLRKLYDRHL</sequence>
<name>A0AC34FDL6_9BILA</name>
<protein>
    <submittedName>
        <fullName evidence="2">Uncharacterized protein</fullName>
    </submittedName>
</protein>
<organism evidence="1 2">
    <name type="scientific">Panagrolaimus sp. ES5</name>
    <dbReference type="NCBI Taxonomy" id="591445"/>
    <lineage>
        <taxon>Eukaryota</taxon>
        <taxon>Metazoa</taxon>
        <taxon>Ecdysozoa</taxon>
        <taxon>Nematoda</taxon>
        <taxon>Chromadorea</taxon>
        <taxon>Rhabditida</taxon>
        <taxon>Tylenchina</taxon>
        <taxon>Panagrolaimomorpha</taxon>
        <taxon>Panagrolaimoidea</taxon>
        <taxon>Panagrolaimidae</taxon>
        <taxon>Panagrolaimus</taxon>
    </lineage>
</organism>
<evidence type="ECO:0000313" key="2">
    <source>
        <dbReference type="WBParaSite" id="ES5_v2.g14917.t1"/>
    </source>
</evidence>
<dbReference type="WBParaSite" id="ES5_v2.g14917.t1">
    <property type="protein sequence ID" value="ES5_v2.g14917.t1"/>
    <property type="gene ID" value="ES5_v2.g14917"/>
</dbReference>
<evidence type="ECO:0000313" key="1">
    <source>
        <dbReference type="Proteomes" id="UP000887579"/>
    </source>
</evidence>
<accession>A0AC34FDL6</accession>
<proteinExistence type="predicted"/>
<dbReference type="Proteomes" id="UP000887579">
    <property type="component" value="Unplaced"/>
</dbReference>